<reference evidence="2 3" key="1">
    <citation type="journal article" date="2018" name="Front. Microbiol.">
        <title>Genome-Wide Analysis of Corynespora cassiicola Leaf Fall Disease Putative Effectors.</title>
        <authorList>
            <person name="Lopez D."/>
            <person name="Ribeiro S."/>
            <person name="Label P."/>
            <person name="Fumanal B."/>
            <person name="Venisse J.S."/>
            <person name="Kohler A."/>
            <person name="de Oliveira R.R."/>
            <person name="Labutti K."/>
            <person name="Lipzen A."/>
            <person name="Lail K."/>
            <person name="Bauer D."/>
            <person name="Ohm R.A."/>
            <person name="Barry K.W."/>
            <person name="Spatafora J."/>
            <person name="Grigoriev I.V."/>
            <person name="Martin F.M."/>
            <person name="Pujade-Renaud V."/>
        </authorList>
    </citation>
    <scope>NUCLEOTIDE SEQUENCE [LARGE SCALE GENOMIC DNA]</scope>
    <source>
        <strain evidence="2 3">Philippines</strain>
    </source>
</reference>
<dbReference type="AlphaFoldDB" id="A0A2T2P0K3"/>
<name>A0A2T2P0K3_CORCC</name>
<protein>
    <submittedName>
        <fullName evidence="2">Uncharacterized protein</fullName>
    </submittedName>
</protein>
<organism evidence="2 3">
    <name type="scientific">Corynespora cassiicola Philippines</name>
    <dbReference type="NCBI Taxonomy" id="1448308"/>
    <lineage>
        <taxon>Eukaryota</taxon>
        <taxon>Fungi</taxon>
        <taxon>Dikarya</taxon>
        <taxon>Ascomycota</taxon>
        <taxon>Pezizomycotina</taxon>
        <taxon>Dothideomycetes</taxon>
        <taxon>Pleosporomycetidae</taxon>
        <taxon>Pleosporales</taxon>
        <taxon>Corynesporascaceae</taxon>
        <taxon>Corynespora</taxon>
    </lineage>
</organism>
<feature type="compositionally biased region" description="Pro residues" evidence="1">
    <location>
        <begin position="42"/>
        <end position="53"/>
    </location>
</feature>
<feature type="compositionally biased region" description="Polar residues" evidence="1">
    <location>
        <begin position="22"/>
        <end position="32"/>
    </location>
</feature>
<evidence type="ECO:0000256" key="1">
    <source>
        <dbReference type="SAM" id="MobiDB-lite"/>
    </source>
</evidence>
<accession>A0A2T2P0K3</accession>
<dbReference type="EMBL" id="KZ678131">
    <property type="protein sequence ID" value="PSN71046.1"/>
    <property type="molecule type" value="Genomic_DNA"/>
</dbReference>
<gene>
    <name evidence="2" type="ORF">BS50DRAFT_570453</name>
</gene>
<dbReference type="Proteomes" id="UP000240883">
    <property type="component" value="Unassembled WGS sequence"/>
</dbReference>
<keyword evidence="3" id="KW-1185">Reference proteome</keyword>
<feature type="region of interest" description="Disordered" evidence="1">
    <location>
        <begin position="1"/>
        <end position="53"/>
    </location>
</feature>
<proteinExistence type="predicted"/>
<evidence type="ECO:0000313" key="2">
    <source>
        <dbReference type="EMBL" id="PSN71046.1"/>
    </source>
</evidence>
<evidence type="ECO:0000313" key="3">
    <source>
        <dbReference type="Proteomes" id="UP000240883"/>
    </source>
</evidence>
<sequence length="53" mass="5496">MGMGASSARGSVREAVRRSAAPTRSSRMQSPFTFDAVGVPLSPQPPSPASRHA</sequence>